<sequence length="95" mass="11011">MDGDVGWGHRPPVVLRCPRCGANIDQPGPRADIDCPRCVAEFSHEDFPELEVEYFVCPVCGNQMEHGQRHPQAFDVPEWATCHNCRYHWEFKHSY</sequence>
<name>A0AAW4PTX1_9EURY</name>
<reference evidence="1 2" key="1">
    <citation type="submission" date="2021-06" db="EMBL/GenBank/DDBJ databases">
        <title>Halomicroarcula sp. a new haloarchaeum isolated from saline soil.</title>
        <authorList>
            <person name="Duran-Viseras A."/>
            <person name="Sanchez-Porro C."/>
            <person name="Ventosa A."/>
        </authorList>
    </citation>
    <scope>NUCLEOTIDE SEQUENCE [LARGE SCALE GENOMIC DNA]</scope>
    <source>
        <strain evidence="1 2">F13</strain>
    </source>
</reference>
<dbReference type="Proteomes" id="UP001430377">
    <property type="component" value="Unassembled WGS sequence"/>
</dbReference>
<dbReference type="EMBL" id="RKLR01000006">
    <property type="protein sequence ID" value="MBX0324453.1"/>
    <property type="molecule type" value="Genomic_DNA"/>
</dbReference>
<evidence type="ECO:0008006" key="3">
    <source>
        <dbReference type="Google" id="ProtNLM"/>
    </source>
</evidence>
<protein>
    <recommendedName>
        <fullName evidence="3">Small CPxCG-related zinc finger protein</fullName>
    </recommendedName>
</protein>
<evidence type="ECO:0000313" key="1">
    <source>
        <dbReference type="EMBL" id="MBX0324453.1"/>
    </source>
</evidence>
<keyword evidence="2" id="KW-1185">Reference proteome</keyword>
<proteinExistence type="predicted"/>
<accession>A0AAW4PTX1</accession>
<dbReference type="AlphaFoldDB" id="A0AAW4PTX1"/>
<comment type="caution">
    <text evidence="1">The sequence shown here is derived from an EMBL/GenBank/DDBJ whole genome shotgun (WGS) entry which is preliminary data.</text>
</comment>
<gene>
    <name evidence="1" type="ORF">EGH21_15595</name>
</gene>
<organism evidence="1 2">
    <name type="scientific">Haloarcula rubra</name>
    <dbReference type="NCBI Taxonomy" id="2487747"/>
    <lineage>
        <taxon>Archaea</taxon>
        <taxon>Methanobacteriati</taxon>
        <taxon>Methanobacteriota</taxon>
        <taxon>Stenosarchaea group</taxon>
        <taxon>Halobacteria</taxon>
        <taxon>Halobacteriales</taxon>
        <taxon>Haloarculaceae</taxon>
        <taxon>Haloarcula</taxon>
    </lineage>
</organism>
<evidence type="ECO:0000313" key="2">
    <source>
        <dbReference type="Proteomes" id="UP001430377"/>
    </source>
</evidence>